<gene>
    <name evidence="2" type="ORF">GKO32_22945</name>
</gene>
<dbReference type="Gene3D" id="3.40.50.720">
    <property type="entry name" value="NAD(P)-binding Rossmann-like Domain"/>
    <property type="match status" value="1"/>
</dbReference>
<dbReference type="CDD" id="cd05269">
    <property type="entry name" value="TMR_SDR_a"/>
    <property type="match status" value="1"/>
</dbReference>
<evidence type="ECO:0000313" key="3">
    <source>
        <dbReference type="Proteomes" id="UP000440096"/>
    </source>
</evidence>
<reference evidence="2 3" key="1">
    <citation type="submission" date="2019-11" db="EMBL/GenBank/DDBJ databases">
        <title>Draft genome of Amycolatopsis RM579.</title>
        <authorList>
            <person name="Duangmal K."/>
            <person name="Mingma R."/>
        </authorList>
    </citation>
    <scope>NUCLEOTIDE SEQUENCE [LARGE SCALE GENOMIC DNA]</scope>
    <source>
        <strain evidence="2 3">RM579</strain>
    </source>
</reference>
<feature type="domain" description="NAD(P)-binding" evidence="1">
    <location>
        <begin position="6"/>
        <end position="184"/>
    </location>
</feature>
<dbReference type="InterPro" id="IPR052718">
    <property type="entry name" value="NmrA-type_oxidoreductase"/>
</dbReference>
<protein>
    <submittedName>
        <fullName evidence="2">NAD(P)H-binding protein</fullName>
    </submittedName>
</protein>
<comment type="caution">
    <text evidence="2">The sequence shown here is derived from an EMBL/GenBank/DDBJ whole genome shotgun (WGS) entry which is preliminary data.</text>
</comment>
<dbReference type="PANTHER" id="PTHR47129:SF1">
    <property type="entry name" value="NMRA-LIKE DOMAIN-CONTAINING PROTEIN"/>
    <property type="match status" value="1"/>
</dbReference>
<proteinExistence type="predicted"/>
<dbReference type="InterPro" id="IPR036291">
    <property type="entry name" value="NAD(P)-bd_dom_sf"/>
</dbReference>
<dbReference type="Pfam" id="PF13460">
    <property type="entry name" value="NAD_binding_10"/>
    <property type="match status" value="1"/>
</dbReference>
<keyword evidence="3" id="KW-1185">Reference proteome</keyword>
<dbReference type="InterPro" id="IPR016040">
    <property type="entry name" value="NAD(P)-bd_dom"/>
</dbReference>
<dbReference type="AlphaFoldDB" id="A0A6N7Z8H4"/>
<dbReference type="EMBL" id="WMBA01000039">
    <property type="protein sequence ID" value="MTD56806.1"/>
    <property type="molecule type" value="Genomic_DNA"/>
</dbReference>
<sequence>MIGITGASGGLGRAAAELLLDSVEPREVVLATRRPESLADLAERGAEVRQVDFDVPGSFAGAFAGIDRLLMVSITGRQRVERQRAAIEAARTAGVRHIAYTSVVEPGPDNPAHSVRDHSRTEQVLRDSGLAWTFLRNSLYAEVPVPAIEQAIASGRLVSNSGTGATAYVSRDDCAAVAVAVLTQDGHEGRAYDVTGPEAWTAADLAALAGRLGDREIELVDLDDAAFAAQLRDDGVPEAVVSMFTSFGTAARTGLLARVTSVVPDLTGRPARTLPDVVRPRVARIP</sequence>
<organism evidence="2 3">
    <name type="scientific">Amycolatopsis pithecellobii</name>
    <dbReference type="NCBI Taxonomy" id="664692"/>
    <lineage>
        <taxon>Bacteria</taxon>
        <taxon>Bacillati</taxon>
        <taxon>Actinomycetota</taxon>
        <taxon>Actinomycetes</taxon>
        <taxon>Pseudonocardiales</taxon>
        <taxon>Pseudonocardiaceae</taxon>
        <taxon>Amycolatopsis</taxon>
    </lineage>
</organism>
<evidence type="ECO:0000259" key="1">
    <source>
        <dbReference type="Pfam" id="PF13460"/>
    </source>
</evidence>
<dbReference type="Proteomes" id="UP000440096">
    <property type="component" value="Unassembled WGS sequence"/>
</dbReference>
<dbReference type="PANTHER" id="PTHR47129">
    <property type="entry name" value="QUINONE OXIDOREDUCTASE 2"/>
    <property type="match status" value="1"/>
</dbReference>
<dbReference type="Gene3D" id="3.90.25.10">
    <property type="entry name" value="UDP-galactose 4-epimerase, domain 1"/>
    <property type="match status" value="1"/>
</dbReference>
<name>A0A6N7Z8H4_9PSEU</name>
<dbReference type="OrthoDB" id="3243290at2"/>
<dbReference type="SUPFAM" id="SSF51735">
    <property type="entry name" value="NAD(P)-binding Rossmann-fold domains"/>
    <property type="match status" value="1"/>
</dbReference>
<dbReference type="RefSeq" id="WP_154758948.1">
    <property type="nucleotide sequence ID" value="NZ_WMBA01000039.1"/>
</dbReference>
<accession>A0A6N7Z8H4</accession>
<evidence type="ECO:0000313" key="2">
    <source>
        <dbReference type="EMBL" id="MTD56806.1"/>
    </source>
</evidence>